<sequence>MNQYNGSAENIQYLQNVDQCYPVQKKIRFKLLYGQFIPGIYYFGLFNGLGLIRTQSKMIDSGSSYSFSANVTVEGCSHPAMQGQHCDQTVEDLSDIHVAYDGHVLNFSRNLCLVKEEPKVYSFDTYVGLQMTISAKDFSFNQTLSNSTRDANELSIMFYARFNGIPDNSLYDYSYDLTKGPLVIPIPKSGMWYFSIQATYGSKVEIDAEVCTSVEWKMVVCPEKKDGPNCVYEEYTLKGVYQNNPTVPQVYFPDSKHVDTKLTSFPLEPLLSKSSDVEKSGYAWTYFDFDTPQHIEGKNIHIQLLSDTRLNYEIYIRFNGLPTVDMWDISYSNQTAKSKNNSMVKLYDSTEQIVNLYVLYPRNEFWIIGLRHPVSVENSSRPNTRMSVSAKWCPNKCSNQGTYQACYDGSRTIYYHYCSCDRNHGGFDCSVDLFSRAGRIWHRTCIIGSNVAAILPAFKALQQKAFADFLIFISSGISSALYHTCDVGYRCILQFHILQFMDFWLSFLAVMSTFVYLCNVSEAAKRTMHTIASISSALLALTGATRSSNIPIVLSMGAAGLLIGWLTELCRVNKLSSSDKGTMLSFPKRRQNVKVGFVNIGKTLYRYFCWVYVVLGFVAFSIAAISRENENSQNYWILHSLWHVSIYTSAFFFFCSKESNPKGDLDGGPRTASSYETVASI</sequence>
<evidence type="ECO:0000256" key="6">
    <source>
        <dbReference type="ARBA" id="ARBA00023136"/>
    </source>
</evidence>
<evidence type="ECO:0000256" key="5">
    <source>
        <dbReference type="ARBA" id="ARBA00022989"/>
    </source>
</evidence>
<dbReference type="InterPro" id="IPR021910">
    <property type="entry name" value="NGX6/PGAP6/MYMK"/>
</dbReference>
<comment type="similarity">
    <text evidence="2">Belongs to the TMEM8 family.</text>
</comment>
<feature type="transmembrane region" description="Helical" evidence="8">
    <location>
        <begin position="503"/>
        <end position="520"/>
    </location>
</feature>
<evidence type="ECO:0000256" key="4">
    <source>
        <dbReference type="ARBA" id="ARBA00022692"/>
    </source>
</evidence>
<feature type="compositionally biased region" description="Polar residues" evidence="7">
    <location>
        <begin position="671"/>
        <end position="681"/>
    </location>
</feature>
<accession>A0ABM4ACQ8</accession>
<evidence type="ECO:0000256" key="2">
    <source>
        <dbReference type="ARBA" id="ARBA00005542"/>
    </source>
</evidence>
<keyword evidence="3" id="KW-1003">Cell membrane</keyword>
<feature type="transmembrane region" description="Helical" evidence="8">
    <location>
        <begin position="31"/>
        <end position="52"/>
    </location>
</feature>
<evidence type="ECO:0000313" key="10">
    <source>
        <dbReference type="RefSeq" id="XP_060674516.1"/>
    </source>
</evidence>
<feature type="transmembrane region" description="Helical" evidence="8">
    <location>
        <begin position="604"/>
        <end position="624"/>
    </location>
</feature>
<evidence type="ECO:0000256" key="3">
    <source>
        <dbReference type="ARBA" id="ARBA00022475"/>
    </source>
</evidence>
<gene>
    <name evidence="10" type="primary">LOC107429859</name>
</gene>
<protein>
    <submittedName>
        <fullName evidence="10">Uncharacterized protein LOC107429859</fullName>
    </submittedName>
</protein>
<keyword evidence="5 8" id="KW-1133">Transmembrane helix</keyword>
<name>A0ABM4ACQ8_ZIZJJ</name>
<evidence type="ECO:0000256" key="8">
    <source>
        <dbReference type="SAM" id="Phobius"/>
    </source>
</evidence>
<dbReference type="Proteomes" id="UP001652623">
    <property type="component" value="Chromosome 6"/>
</dbReference>
<proteinExistence type="inferred from homology"/>
<evidence type="ECO:0000256" key="1">
    <source>
        <dbReference type="ARBA" id="ARBA00004651"/>
    </source>
</evidence>
<keyword evidence="4 8" id="KW-0812">Transmembrane</keyword>
<organism evidence="9 10">
    <name type="scientific">Ziziphus jujuba</name>
    <name type="common">Chinese jujube</name>
    <name type="synonym">Ziziphus sativa</name>
    <dbReference type="NCBI Taxonomy" id="326968"/>
    <lineage>
        <taxon>Eukaryota</taxon>
        <taxon>Viridiplantae</taxon>
        <taxon>Streptophyta</taxon>
        <taxon>Embryophyta</taxon>
        <taxon>Tracheophyta</taxon>
        <taxon>Spermatophyta</taxon>
        <taxon>Magnoliopsida</taxon>
        <taxon>eudicotyledons</taxon>
        <taxon>Gunneridae</taxon>
        <taxon>Pentapetalae</taxon>
        <taxon>rosids</taxon>
        <taxon>fabids</taxon>
        <taxon>Rosales</taxon>
        <taxon>Rhamnaceae</taxon>
        <taxon>Paliureae</taxon>
        <taxon>Ziziphus</taxon>
    </lineage>
</organism>
<feature type="transmembrane region" description="Helical" evidence="8">
    <location>
        <begin position="636"/>
        <end position="655"/>
    </location>
</feature>
<evidence type="ECO:0000256" key="7">
    <source>
        <dbReference type="SAM" id="MobiDB-lite"/>
    </source>
</evidence>
<feature type="region of interest" description="Disordered" evidence="7">
    <location>
        <begin position="662"/>
        <end position="681"/>
    </location>
</feature>
<dbReference type="GeneID" id="107429859"/>
<keyword evidence="9" id="KW-1185">Reference proteome</keyword>
<dbReference type="PANTHER" id="PTHR14319:SF3">
    <property type="entry name" value="TRANSMEMBRANE PROTEIN-LIKE PROTEIN"/>
    <property type="match status" value="1"/>
</dbReference>
<keyword evidence="6 8" id="KW-0472">Membrane</keyword>
<dbReference type="RefSeq" id="XP_060674516.1">
    <property type="nucleotide sequence ID" value="XM_060818533.1"/>
</dbReference>
<comment type="subcellular location">
    <subcellularLocation>
        <location evidence="1">Cell membrane</location>
        <topology evidence="1">Multi-pass membrane protein</topology>
    </subcellularLocation>
</comment>
<evidence type="ECO:0000313" key="9">
    <source>
        <dbReference type="Proteomes" id="UP001652623"/>
    </source>
</evidence>
<dbReference type="PANTHER" id="PTHR14319">
    <property type="entry name" value="FIVE-SPAN TRANSMEMBRANE PROTEIN M83"/>
    <property type="match status" value="1"/>
</dbReference>
<dbReference type="Pfam" id="PF12036">
    <property type="entry name" value="DUF3522"/>
    <property type="match status" value="1"/>
</dbReference>
<reference evidence="10" key="1">
    <citation type="submission" date="2025-08" db="UniProtKB">
        <authorList>
            <consortium name="RefSeq"/>
        </authorList>
    </citation>
    <scope>IDENTIFICATION</scope>
    <source>
        <tissue evidence="10">Seedling</tissue>
    </source>
</reference>